<dbReference type="Proteomes" id="UP001239909">
    <property type="component" value="Unassembled WGS sequence"/>
</dbReference>
<dbReference type="Gene3D" id="3.40.30.10">
    <property type="entry name" value="Glutaredoxin"/>
    <property type="match status" value="1"/>
</dbReference>
<dbReference type="RefSeq" id="WP_285671679.1">
    <property type="nucleotide sequence ID" value="NZ_BSYI01000014.1"/>
</dbReference>
<dbReference type="CDD" id="cd02955">
    <property type="entry name" value="SSP411"/>
    <property type="match status" value="1"/>
</dbReference>
<evidence type="ECO:0000313" key="3">
    <source>
        <dbReference type="Proteomes" id="UP001239909"/>
    </source>
</evidence>
<dbReference type="EMBL" id="BSYI01000014">
    <property type="protein sequence ID" value="GMG82888.1"/>
    <property type="molecule type" value="Genomic_DNA"/>
</dbReference>
<dbReference type="Pfam" id="PF03190">
    <property type="entry name" value="Thioredox_DsbH"/>
    <property type="match status" value="1"/>
</dbReference>
<dbReference type="SUPFAM" id="SSF52833">
    <property type="entry name" value="Thioredoxin-like"/>
    <property type="match status" value="1"/>
</dbReference>
<protein>
    <submittedName>
        <fullName evidence="2">Thioredoxin domain-containing protein</fullName>
    </submittedName>
</protein>
<sequence>MAITPPSVTRSPALTADLEAALAAQGPDYAPRTHLLEPDGKPRYVNRLIREASPYLLQHAHNPVDWHPWGEEAMAAAAGRDCPIFLSVGYATCHWCHVMEEESFDDEEIAAVLNARFVPVKLDREARPDLDQIYITATQLQQGHAGWPNSLWLMPDGTPFHTGTYFPKHQFLQVLAAVADAWDRQRPQIVEVAGRIAEAVRRQGALGGSGAAALEPETFDAAAAHLARMHNRAHGGFSDNQQFPQESFLLFLLDRWRREGDAEALGIARKTLDAIAAGGIHDHAGGGFHRYTVDINWRTPHFEKMLYNQGQLARAFTEGWEATGEPAWRRAAERCFAYVLRDMTDGAGAFFAAEDADSLDAAGRREEGAFYLWPAAEARELLGAEGDWAAATLGLGKPVGEVGPVAHLEPGAAVDFARLDPLLERLRAAREARHRPIRDEKVIAGWNGLMIRALAEAAVAFDRRDLAEAAARAAEAVWSRLWDGTRLARLWAGGAAREAGQLEDHVWMGLACLALAEADAFLAVPGPWAERAEALGATILRDFSDGAGRLRMAAEDGPLGPIYESSDGATPAGESAALELLARLGARGDMAAGAAAQRLVSAVSGPMREIPVLRTEALIGARVLAAGPSVLRRTLAGGTVAARLLRGGAAWELELAIAPGWHVNAPDPGTEGLTGAAIEGAGAAWPEPLSRSLGFAGAPLNVYEGRVRVPLSAPSDSIVLHLQPCSDTLCREPVAARFRLGARETER</sequence>
<accession>A0ABQ6LNT5</accession>
<dbReference type="SUPFAM" id="SSF48208">
    <property type="entry name" value="Six-hairpin glycosidases"/>
    <property type="match status" value="1"/>
</dbReference>
<dbReference type="InterPro" id="IPR008928">
    <property type="entry name" value="6-hairpin_glycosidase_sf"/>
</dbReference>
<reference evidence="2 3" key="1">
    <citation type="submission" date="2023-04" db="EMBL/GenBank/DDBJ databases">
        <title>Marinoamorphus aggregata gen. nov., sp. Nov., isolate from tissue of brittle star Ophioplocus japonicus.</title>
        <authorList>
            <person name="Kawano K."/>
            <person name="Sawayama S."/>
            <person name="Nakagawa S."/>
        </authorList>
    </citation>
    <scope>NUCLEOTIDE SEQUENCE [LARGE SCALE GENOMIC DNA]</scope>
    <source>
        <strain evidence="2 3">NKW23</strain>
    </source>
</reference>
<dbReference type="PANTHER" id="PTHR42899">
    <property type="entry name" value="SPERMATOGENESIS-ASSOCIATED PROTEIN 20"/>
    <property type="match status" value="1"/>
</dbReference>
<keyword evidence="3" id="KW-1185">Reference proteome</keyword>
<dbReference type="Gene3D" id="1.50.10.20">
    <property type="match status" value="1"/>
</dbReference>
<proteinExistence type="predicted"/>
<dbReference type="PANTHER" id="PTHR42899:SF1">
    <property type="entry name" value="SPERMATOGENESIS-ASSOCIATED PROTEIN 20"/>
    <property type="match status" value="1"/>
</dbReference>
<evidence type="ECO:0000259" key="1">
    <source>
        <dbReference type="Pfam" id="PF03190"/>
    </source>
</evidence>
<evidence type="ECO:0000313" key="2">
    <source>
        <dbReference type="EMBL" id="GMG82888.1"/>
    </source>
</evidence>
<name>A0ABQ6LNT5_9RHOB</name>
<organism evidence="2 3">
    <name type="scientific">Paralimibaculum aggregatum</name>
    <dbReference type="NCBI Taxonomy" id="3036245"/>
    <lineage>
        <taxon>Bacteria</taxon>
        <taxon>Pseudomonadati</taxon>
        <taxon>Pseudomonadota</taxon>
        <taxon>Alphaproteobacteria</taxon>
        <taxon>Rhodobacterales</taxon>
        <taxon>Paracoccaceae</taxon>
        <taxon>Paralimibaculum</taxon>
    </lineage>
</organism>
<comment type="caution">
    <text evidence="2">The sequence shown here is derived from an EMBL/GenBank/DDBJ whole genome shotgun (WGS) entry which is preliminary data.</text>
</comment>
<dbReference type="InterPro" id="IPR024705">
    <property type="entry name" value="Ssp411"/>
</dbReference>
<gene>
    <name evidence="2" type="ORF">LNKW23_21010</name>
</gene>
<dbReference type="InterPro" id="IPR036249">
    <property type="entry name" value="Thioredoxin-like_sf"/>
</dbReference>
<feature type="domain" description="Spermatogenesis-associated protein 20-like TRX" evidence="1">
    <location>
        <begin position="46"/>
        <end position="200"/>
    </location>
</feature>
<dbReference type="InterPro" id="IPR004879">
    <property type="entry name" value="Ssp411-like_TRX"/>
</dbReference>